<organism evidence="1 2">
    <name type="scientific">Trifolium pratense</name>
    <name type="common">Red clover</name>
    <dbReference type="NCBI Taxonomy" id="57577"/>
    <lineage>
        <taxon>Eukaryota</taxon>
        <taxon>Viridiplantae</taxon>
        <taxon>Streptophyta</taxon>
        <taxon>Embryophyta</taxon>
        <taxon>Tracheophyta</taxon>
        <taxon>Spermatophyta</taxon>
        <taxon>Magnoliopsida</taxon>
        <taxon>eudicotyledons</taxon>
        <taxon>Gunneridae</taxon>
        <taxon>Pentapetalae</taxon>
        <taxon>rosids</taxon>
        <taxon>fabids</taxon>
        <taxon>Fabales</taxon>
        <taxon>Fabaceae</taxon>
        <taxon>Papilionoideae</taxon>
        <taxon>50 kb inversion clade</taxon>
        <taxon>NPAAA clade</taxon>
        <taxon>Hologalegina</taxon>
        <taxon>IRL clade</taxon>
        <taxon>Trifolieae</taxon>
        <taxon>Trifolium</taxon>
    </lineage>
</organism>
<gene>
    <name evidence="1" type="ORF">MILVUS5_LOCUS31173</name>
</gene>
<reference evidence="1" key="1">
    <citation type="submission" date="2023-10" db="EMBL/GenBank/DDBJ databases">
        <authorList>
            <person name="Rodriguez Cubillos JULIANA M."/>
            <person name="De Vega J."/>
        </authorList>
    </citation>
    <scope>NUCLEOTIDE SEQUENCE</scope>
</reference>
<dbReference type="Proteomes" id="UP001177021">
    <property type="component" value="Unassembled WGS sequence"/>
</dbReference>
<keyword evidence="2" id="KW-1185">Reference proteome</keyword>
<proteinExistence type="predicted"/>
<protein>
    <submittedName>
        <fullName evidence="1">Uncharacterized protein</fullName>
    </submittedName>
</protein>
<sequence>MGNQEQSRRTMEETSTNEEVEATNEKITTFYLYHPCSLLQKFLGTLFKCLGFEIETNKKEHDEVKSPSDTEEDVRTDDNTTSEHESSQKVLACSEQKECSSSTTSSFQFIRTLIIRRGGPRRSGSSSGSGPGIN</sequence>
<evidence type="ECO:0000313" key="2">
    <source>
        <dbReference type="Proteomes" id="UP001177021"/>
    </source>
</evidence>
<name>A0ACB0LAV4_TRIPR</name>
<evidence type="ECO:0000313" key="1">
    <source>
        <dbReference type="EMBL" id="CAJ2666366.1"/>
    </source>
</evidence>
<dbReference type="EMBL" id="CASHSV030000513">
    <property type="protein sequence ID" value="CAJ2666366.1"/>
    <property type="molecule type" value="Genomic_DNA"/>
</dbReference>
<comment type="caution">
    <text evidence="1">The sequence shown here is derived from an EMBL/GenBank/DDBJ whole genome shotgun (WGS) entry which is preliminary data.</text>
</comment>
<accession>A0ACB0LAV4</accession>